<evidence type="ECO:0000313" key="2">
    <source>
        <dbReference type="EMBL" id="SNC66436.1"/>
    </source>
</evidence>
<reference evidence="3" key="1">
    <citation type="submission" date="2017-06" db="EMBL/GenBank/DDBJ databases">
        <authorList>
            <person name="Varghese N."/>
            <person name="Submissions S."/>
        </authorList>
    </citation>
    <scope>NUCLEOTIDE SEQUENCE [LARGE SCALE GENOMIC DNA]</scope>
    <source>
        <strain evidence="3">DSM 11116</strain>
    </source>
</reference>
<dbReference type="PANTHER" id="PTHR45947">
    <property type="entry name" value="SULFOQUINOVOSYL TRANSFERASE SQD2"/>
    <property type="match status" value="1"/>
</dbReference>
<dbReference type="AlphaFoldDB" id="A0A212TKR7"/>
<dbReference type="GO" id="GO:0016758">
    <property type="term" value="F:hexosyltransferase activity"/>
    <property type="evidence" value="ECO:0007669"/>
    <property type="project" value="TreeGrafter"/>
</dbReference>
<proteinExistence type="predicted"/>
<keyword evidence="3" id="KW-1185">Reference proteome</keyword>
<name>A0A212TKR7_9BACT</name>
<evidence type="ECO:0000313" key="3">
    <source>
        <dbReference type="Proteomes" id="UP000198131"/>
    </source>
</evidence>
<dbReference type="OrthoDB" id="1522162at2"/>
<dbReference type="CDD" id="cd03801">
    <property type="entry name" value="GT4_PimA-like"/>
    <property type="match status" value="1"/>
</dbReference>
<dbReference type="InterPro" id="IPR001296">
    <property type="entry name" value="Glyco_trans_1"/>
</dbReference>
<feature type="domain" description="Glycosyl transferase family 1" evidence="1">
    <location>
        <begin position="200"/>
        <end position="359"/>
    </location>
</feature>
<sequence>MKVLWLAPFPHRSYAGHPAPWLTTLARALSRQPGFDLTVLNWEPALTQPVEEYEQDGIHFVYLKTPTTRQDLLSLYRQRIALTADYLRRYHREYDVIHVHGSELQYQAAVAGLDRPVLLSVQGIISECLRVLPETLSLRRVFWTLASYYERKYVPGIHEFSCRTNWDKAQVAKLSPGSRIHHNWEMIRPEFFAPVTEDSVPEGRPQILFMGGTQIMKGFHETLQAFDAVCRQIPAKLVVVGEQDAEQVFRYVRQAGLHHIQHQDIECRGFQTAQQLRDVFAQSLCLLHPSYIDNSPNSVCEAQVAGLPVVASQVGGVDSLIDDGHTGLLSSLRPQQLADQVLRLHHAPDLSRRLAAQAQVVARTRHDPATILQRALDIYHVIQ</sequence>
<dbReference type="Pfam" id="PF00534">
    <property type="entry name" value="Glycos_transf_1"/>
    <property type="match status" value="1"/>
</dbReference>
<keyword evidence="2" id="KW-0808">Transferase</keyword>
<dbReference type="RefSeq" id="WP_088842853.1">
    <property type="nucleotide sequence ID" value="NZ_FYEW01000001.1"/>
</dbReference>
<organism evidence="2 3">
    <name type="scientific">Hymenobacter gelipurpurascens</name>
    <dbReference type="NCBI Taxonomy" id="89968"/>
    <lineage>
        <taxon>Bacteria</taxon>
        <taxon>Pseudomonadati</taxon>
        <taxon>Bacteroidota</taxon>
        <taxon>Cytophagia</taxon>
        <taxon>Cytophagales</taxon>
        <taxon>Hymenobacteraceae</taxon>
        <taxon>Hymenobacter</taxon>
    </lineage>
</organism>
<dbReference type="Gene3D" id="3.40.50.2000">
    <property type="entry name" value="Glycogen Phosphorylase B"/>
    <property type="match status" value="2"/>
</dbReference>
<dbReference type="PANTHER" id="PTHR45947:SF3">
    <property type="entry name" value="SULFOQUINOVOSYL TRANSFERASE SQD2"/>
    <property type="match status" value="1"/>
</dbReference>
<dbReference type="SUPFAM" id="SSF53756">
    <property type="entry name" value="UDP-Glycosyltransferase/glycogen phosphorylase"/>
    <property type="match status" value="1"/>
</dbReference>
<accession>A0A212TKR7</accession>
<protein>
    <submittedName>
        <fullName evidence="2">Glycosyltransferase involved in cell wall bisynthesis</fullName>
    </submittedName>
</protein>
<dbReference type="Proteomes" id="UP000198131">
    <property type="component" value="Unassembled WGS sequence"/>
</dbReference>
<dbReference type="InterPro" id="IPR050194">
    <property type="entry name" value="Glycosyltransferase_grp1"/>
</dbReference>
<dbReference type="EMBL" id="FYEW01000001">
    <property type="protein sequence ID" value="SNC66436.1"/>
    <property type="molecule type" value="Genomic_DNA"/>
</dbReference>
<evidence type="ECO:0000259" key="1">
    <source>
        <dbReference type="Pfam" id="PF00534"/>
    </source>
</evidence>
<gene>
    <name evidence="2" type="ORF">SAMN06265337_1610</name>
</gene>